<evidence type="ECO:0000313" key="1">
    <source>
        <dbReference type="EMBL" id="TQR88562.1"/>
    </source>
</evidence>
<dbReference type="Proteomes" id="UP000315759">
    <property type="component" value="Unassembled WGS sequence"/>
</dbReference>
<evidence type="ECO:0008006" key="3">
    <source>
        <dbReference type="Google" id="ProtNLM"/>
    </source>
</evidence>
<keyword evidence="2" id="KW-1185">Reference proteome</keyword>
<accession>A0A544W8J7</accession>
<sequence length="135" mass="14405">MYEKVTEFVLDRTVDVVLGLQVDQNDGGLVLGLVLRTPDGGPSIVKSSNVFQGIASIEIRFDAVPAGIYSIVVQSISGSVAGSYRARWANRDAEVVSTEDVSLALPDSPQFDQQLDLTADADVTEVPVLLIDAVQ</sequence>
<name>A0A544W8J7_9MYCO</name>
<comment type="caution">
    <text evidence="1">The sequence shown here is derived from an EMBL/GenBank/DDBJ whole genome shotgun (WGS) entry which is preliminary data.</text>
</comment>
<protein>
    <recommendedName>
        <fullName evidence="3">Wzt C-terminal domain-containing protein</fullName>
    </recommendedName>
</protein>
<evidence type="ECO:0000313" key="2">
    <source>
        <dbReference type="Proteomes" id="UP000315759"/>
    </source>
</evidence>
<proteinExistence type="predicted"/>
<dbReference type="RefSeq" id="WP_142549880.1">
    <property type="nucleotide sequence ID" value="NZ_VIFX01000001.1"/>
</dbReference>
<dbReference type="EMBL" id="VIFX01000001">
    <property type="protein sequence ID" value="TQR88562.1"/>
    <property type="molecule type" value="Genomic_DNA"/>
</dbReference>
<dbReference type="AlphaFoldDB" id="A0A544W8J7"/>
<reference evidence="1 2" key="1">
    <citation type="submission" date="2018-10" db="EMBL/GenBank/DDBJ databases">
        <title>Draft genome of Mycobacterium hodleri strain B.</title>
        <authorList>
            <person name="Amande T.J."/>
            <person name="Mcgenity T.J."/>
        </authorList>
    </citation>
    <scope>NUCLEOTIDE SEQUENCE [LARGE SCALE GENOMIC DNA]</scope>
    <source>
        <strain evidence="1 2">B</strain>
    </source>
</reference>
<organism evidence="1 2">
    <name type="scientific">Mycolicibacterium hodleri</name>
    <dbReference type="NCBI Taxonomy" id="49897"/>
    <lineage>
        <taxon>Bacteria</taxon>
        <taxon>Bacillati</taxon>
        <taxon>Actinomycetota</taxon>
        <taxon>Actinomycetes</taxon>
        <taxon>Mycobacteriales</taxon>
        <taxon>Mycobacteriaceae</taxon>
        <taxon>Mycolicibacterium</taxon>
    </lineage>
</organism>
<gene>
    <name evidence="1" type="ORF">D8S82_00715</name>
</gene>